<feature type="chain" id="PRO_5047388870" description="Lipoprotein" evidence="1">
    <location>
        <begin position="20"/>
        <end position="171"/>
    </location>
</feature>
<evidence type="ECO:0000313" key="3">
    <source>
        <dbReference type="Proteomes" id="UP000278907"/>
    </source>
</evidence>
<evidence type="ECO:0000256" key="1">
    <source>
        <dbReference type="SAM" id="SignalP"/>
    </source>
</evidence>
<dbReference type="RefSeq" id="WP_120583066.1">
    <property type="nucleotide sequence ID" value="NZ_RAWI01000023.1"/>
</dbReference>
<evidence type="ECO:0000313" key="2">
    <source>
        <dbReference type="EMBL" id="RKI14899.1"/>
    </source>
</evidence>
<gene>
    <name evidence="2" type="ORF">D7Y13_05110</name>
</gene>
<organism evidence="2 3">
    <name type="scientific">Corallococcus praedator</name>
    <dbReference type="NCBI Taxonomy" id="2316724"/>
    <lineage>
        <taxon>Bacteria</taxon>
        <taxon>Pseudomonadati</taxon>
        <taxon>Myxococcota</taxon>
        <taxon>Myxococcia</taxon>
        <taxon>Myxococcales</taxon>
        <taxon>Cystobacterineae</taxon>
        <taxon>Myxococcaceae</taxon>
        <taxon>Corallococcus</taxon>
    </lineage>
</organism>
<keyword evidence="1" id="KW-0732">Signal</keyword>
<comment type="caution">
    <text evidence="2">The sequence shown here is derived from an EMBL/GenBank/DDBJ whole genome shotgun (WGS) entry which is preliminary data.</text>
</comment>
<evidence type="ECO:0008006" key="4">
    <source>
        <dbReference type="Google" id="ProtNLM"/>
    </source>
</evidence>
<accession>A0ABX9QQZ2</accession>
<dbReference type="EMBL" id="RAWI01000023">
    <property type="protein sequence ID" value="RKI14899.1"/>
    <property type="molecule type" value="Genomic_DNA"/>
</dbReference>
<keyword evidence="3" id="KW-1185">Reference proteome</keyword>
<protein>
    <recommendedName>
        <fullName evidence="4">Lipoprotein</fullName>
    </recommendedName>
</protein>
<name>A0ABX9QQZ2_9BACT</name>
<dbReference type="Proteomes" id="UP000278907">
    <property type="component" value="Unassembled WGS sequence"/>
</dbReference>
<sequence length="171" mass="17783">MFRPLALTSSAAVCLLCSACGGGDDNDSPIEPLQDTRSSVTGTHPVTMTMFSPVTSDAMNPVQSQPTLSLTAEPGVSDRLRVSLAPFECTLTATMTGAATFALNQGSCSLIIPPQDMKFGCSITLVITEGTGGRDTPHAKVGMTFNADYRKMCADDDAPFVTPVSVTLVGS</sequence>
<reference evidence="2 3" key="1">
    <citation type="submission" date="2018-09" db="EMBL/GenBank/DDBJ databases">
        <authorList>
            <person name="Livingstone P.G."/>
            <person name="Whitworth D.E."/>
        </authorList>
    </citation>
    <scope>NUCLEOTIDE SEQUENCE [LARGE SCALE GENOMIC DNA]</scope>
    <source>
        <strain evidence="2 3">CA031B</strain>
    </source>
</reference>
<feature type="signal peptide" evidence="1">
    <location>
        <begin position="1"/>
        <end position="19"/>
    </location>
</feature>
<proteinExistence type="predicted"/>